<evidence type="ECO:0000313" key="3">
    <source>
        <dbReference type="Proteomes" id="UP000314294"/>
    </source>
</evidence>
<organism evidence="2 3">
    <name type="scientific">Liparis tanakae</name>
    <name type="common">Tanaka's snailfish</name>
    <dbReference type="NCBI Taxonomy" id="230148"/>
    <lineage>
        <taxon>Eukaryota</taxon>
        <taxon>Metazoa</taxon>
        <taxon>Chordata</taxon>
        <taxon>Craniata</taxon>
        <taxon>Vertebrata</taxon>
        <taxon>Euteleostomi</taxon>
        <taxon>Actinopterygii</taxon>
        <taxon>Neopterygii</taxon>
        <taxon>Teleostei</taxon>
        <taxon>Neoteleostei</taxon>
        <taxon>Acanthomorphata</taxon>
        <taxon>Eupercaria</taxon>
        <taxon>Perciformes</taxon>
        <taxon>Cottioidei</taxon>
        <taxon>Cottales</taxon>
        <taxon>Liparidae</taxon>
        <taxon>Liparis</taxon>
    </lineage>
</organism>
<reference evidence="2 3" key="1">
    <citation type="submission" date="2019-03" db="EMBL/GenBank/DDBJ databases">
        <title>First draft genome of Liparis tanakae, snailfish: a comprehensive survey of snailfish specific genes.</title>
        <authorList>
            <person name="Kim W."/>
            <person name="Song I."/>
            <person name="Jeong J.-H."/>
            <person name="Kim D."/>
            <person name="Kim S."/>
            <person name="Ryu S."/>
            <person name="Song J.Y."/>
            <person name="Lee S.K."/>
        </authorList>
    </citation>
    <scope>NUCLEOTIDE SEQUENCE [LARGE SCALE GENOMIC DNA]</scope>
    <source>
        <tissue evidence="2">Muscle</tissue>
    </source>
</reference>
<name>A0A4Z2H9E3_9TELE</name>
<accession>A0A4Z2H9E3</accession>
<protein>
    <submittedName>
        <fullName evidence="2">Uncharacterized protein</fullName>
    </submittedName>
</protein>
<comment type="caution">
    <text evidence="2">The sequence shown here is derived from an EMBL/GenBank/DDBJ whole genome shotgun (WGS) entry which is preliminary data.</text>
</comment>
<feature type="region of interest" description="Disordered" evidence="1">
    <location>
        <begin position="1"/>
        <end position="63"/>
    </location>
</feature>
<sequence length="88" mass="9780">MEGERTGEGGRKRGSKSGREEGMEVERKGGMEVERKGGMEEQPYASTLRPIQPLGFQSRGTKRRKRVLSGAAILFWTTASEFTFPTSL</sequence>
<evidence type="ECO:0000256" key="1">
    <source>
        <dbReference type="SAM" id="MobiDB-lite"/>
    </source>
</evidence>
<dbReference type="EMBL" id="SRLO01000316">
    <property type="protein sequence ID" value="TNN61392.1"/>
    <property type="molecule type" value="Genomic_DNA"/>
</dbReference>
<proteinExistence type="predicted"/>
<dbReference type="Proteomes" id="UP000314294">
    <property type="component" value="Unassembled WGS sequence"/>
</dbReference>
<evidence type="ECO:0000313" key="2">
    <source>
        <dbReference type="EMBL" id="TNN61392.1"/>
    </source>
</evidence>
<gene>
    <name evidence="2" type="ORF">EYF80_028409</name>
</gene>
<feature type="compositionally biased region" description="Basic and acidic residues" evidence="1">
    <location>
        <begin position="1"/>
        <end position="39"/>
    </location>
</feature>
<keyword evidence="3" id="KW-1185">Reference proteome</keyword>
<dbReference type="AlphaFoldDB" id="A0A4Z2H9E3"/>